<protein>
    <submittedName>
        <fullName evidence="5">12-oxophytodienoate reductase</fullName>
    </submittedName>
</protein>
<evidence type="ECO:0000313" key="5">
    <source>
        <dbReference type="EMBL" id="KZL87611.1"/>
    </source>
</evidence>
<comment type="caution">
    <text evidence="5">The sequence shown here is derived from an EMBL/GenBank/DDBJ whole genome shotgun (WGS) entry which is preliminary data.</text>
</comment>
<keyword evidence="3" id="KW-0560">Oxidoreductase</keyword>
<comment type="cofactor">
    <cofactor evidence="1">
        <name>FMN</name>
        <dbReference type="ChEBI" id="CHEBI:58210"/>
    </cofactor>
</comment>
<evidence type="ECO:0000313" key="6">
    <source>
        <dbReference type="Proteomes" id="UP000076584"/>
    </source>
</evidence>
<dbReference type="STRING" id="1573173.A0A162PV15"/>
<dbReference type="EMBL" id="LFIW01000219">
    <property type="protein sequence ID" value="KZL87611.1"/>
    <property type="molecule type" value="Genomic_DNA"/>
</dbReference>
<dbReference type="GO" id="GO:0003959">
    <property type="term" value="F:NADPH dehydrogenase activity"/>
    <property type="evidence" value="ECO:0007669"/>
    <property type="project" value="TreeGrafter"/>
</dbReference>
<reference evidence="5 6" key="1">
    <citation type="submission" date="2015-06" db="EMBL/GenBank/DDBJ databases">
        <title>Survival trade-offs in plant roots during colonization by closely related pathogenic and mutualistic fungi.</title>
        <authorList>
            <person name="Hacquard S."/>
            <person name="Kracher B."/>
            <person name="Hiruma K."/>
            <person name="Weinman A."/>
            <person name="Muench P."/>
            <person name="Garrido Oter R."/>
            <person name="Ver Loren van Themaat E."/>
            <person name="Dallerey J.-F."/>
            <person name="Damm U."/>
            <person name="Henrissat B."/>
            <person name="Lespinet O."/>
            <person name="Thon M."/>
            <person name="Kemen E."/>
            <person name="McHardy A.C."/>
            <person name="Schulze-Lefert P."/>
            <person name="O'Connell R.J."/>
        </authorList>
    </citation>
    <scope>NUCLEOTIDE SEQUENCE [LARGE SCALE GENOMIC DNA]</scope>
    <source>
        <strain evidence="5 6">MAFF 238704</strain>
    </source>
</reference>
<evidence type="ECO:0000256" key="2">
    <source>
        <dbReference type="ARBA" id="ARBA00005979"/>
    </source>
</evidence>
<dbReference type="SUPFAM" id="SSF51395">
    <property type="entry name" value="FMN-linked oxidoreductases"/>
    <property type="match status" value="1"/>
</dbReference>
<dbReference type="GO" id="GO:0005829">
    <property type="term" value="C:cytosol"/>
    <property type="evidence" value="ECO:0007669"/>
    <property type="project" value="UniProtKB-ARBA"/>
</dbReference>
<dbReference type="PANTHER" id="PTHR22893">
    <property type="entry name" value="NADH OXIDOREDUCTASE-RELATED"/>
    <property type="match status" value="1"/>
</dbReference>
<dbReference type="FunFam" id="3.20.20.70:FF:000059">
    <property type="entry name" value="N-ethylmaleimide reductase, FMN-linked"/>
    <property type="match status" value="1"/>
</dbReference>
<name>A0A162PV15_COLIC</name>
<evidence type="ECO:0000256" key="1">
    <source>
        <dbReference type="ARBA" id="ARBA00001917"/>
    </source>
</evidence>
<evidence type="ECO:0000259" key="4">
    <source>
        <dbReference type="Pfam" id="PF00724"/>
    </source>
</evidence>
<proteinExistence type="inferred from homology"/>
<dbReference type="InterPro" id="IPR001155">
    <property type="entry name" value="OxRdtase_FMN_N"/>
</dbReference>
<evidence type="ECO:0000256" key="3">
    <source>
        <dbReference type="ARBA" id="ARBA00023002"/>
    </source>
</evidence>
<dbReference type="GO" id="GO:0010181">
    <property type="term" value="F:FMN binding"/>
    <property type="evidence" value="ECO:0007669"/>
    <property type="project" value="InterPro"/>
</dbReference>
<accession>A0A162PV15</accession>
<feature type="domain" description="NADH:flavin oxidoreductase/NADH oxidase N-terminal" evidence="4">
    <location>
        <begin position="19"/>
        <end position="376"/>
    </location>
</feature>
<dbReference type="CDD" id="cd02933">
    <property type="entry name" value="OYE_like_FMN"/>
    <property type="match status" value="1"/>
</dbReference>
<organism evidence="5 6">
    <name type="scientific">Colletotrichum incanum</name>
    <name type="common">Soybean anthracnose fungus</name>
    <dbReference type="NCBI Taxonomy" id="1573173"/>
    <lineage>
        <taxon>Eukaryota</taxon>
        <taxon>Fungi</taxon>
        <taxon>Dikarya</taxon>
        <taxon>Ascomycota</taxon>
        <taxon>Pezizomycotina</taxon>
        <taxon>Sordariomycetes</taxon>
        <taxon>Hypocreomycetidae</taxon>
        <taxon>Glomerellales</taxon>
        <taxon>Glomerellaceae</taxon>
        <taxon>Colletotrichum</taxon>
        <taxon>Colletotrichum spaethianum species complex</taxon>
    </lineage>
</organism>
<dbReference type="GO" id="GO:0016628">
    <property type="term" value="F:oxidoreductase activity, acting on the CH-CH group of donors, NAD or NADP as acceptor"/>
    <property type="evidence" value="ECO:0007669"/>
    <property type="project" value="UniProtKB-ARBA"/>
</dbReference>
<keyword evidence="6" id="KW-1185">Reference proteome</keyword>
<dbReference type="InterPro" id="IPR013785">
    <property type="entry name" value="Aldolase_TIM"/>
</dbReference>
<dbReference type="Pfam" id="PF00724">
    <property type="entry name" value="Oxidored_FMN"/>
    <property type="match status" value="1"/>
</dbReference>
<gene>
    <name evidence="5" type="ORF">CI238_01398</name>
</gene>
<dbReference type="InterPro" id="IPR045247">
    <property type="entry name" value="Oye-like"/>
</dbReference>
<dbReference type="PANTHER" id="PTHR22893:SF129">
    <property type="entry name" value="FLAVIN OXIDOREDUCTASE HXNT"/>
    <property type="match status" value="1"/>
</dbReference>
<comment type="similarity">
    <text evidence="2">Belongs to the NADH:flavin oxidoreductase/NADH oxidase family.</text>
</comment>
<dbReference type="Gene3D" id="3.20.20.70">
    <property type="entry name" value="Aldolase class I"/>
    <property type="match status" value="1"/>
</dbReference>
<sequence>MPKATTPPPAFAALEDTALFTPLKLGGLNLKHRIVQAPTTRMRSEFESRGVHVPGTRVAKYYGERASAGGLQISEATDICLDASAYPGVAGVFTDSQLHGWRKVTDAVHSKGGFIFVQLWHTGRASSAGMRGGTTPISSSHQPMDGKYLDGTDCKDGPPRPMTVDEIHDLTREWAAASKRAVDVAGFDGVEIHGANGYLIEQFLHDNINNRTDEYGGSIENRSRFLFEILSAVSAAIGPEKVGLRLSPYNYFQGTRDSDPNKHWSYIAQKIAELPETQRPVYVHMIEPRFDEVLDEEQKLASLSGSKPETKQINNLTQFRDILKPAGIHFFAAGNFDRDNAVSKVKSGESDAVVFGRYFIANPDLVERLRNGWPLNPYDRATFYGAEPPEKGYNDYEFYKVDNSAIAARASK</sequence>
<dbReference type="Proteomes" id="UP000076584">
    <property type="component" value="Unassembled WGS sequence"/>
</dbReference>
<dbReference type="AlphaFoldDB" id="A0A162PV15"/>